<dbReference type="InterPro" id="IPR036322">
    <property type="entry name" value="WD40_repeat_dom_sf"/>
</dbReference>
<gene>
    <name evidence="3" type="ORF">FA15DRAFT_549805</name>
</gene>
<feature type="non-terminal residue" evidence="3">
    <location>
        <position position="1"/>
    </location>
</feature>
<dbReference type="AlphaFoldDB" id="A0A5C3KEX0"/>
<accession>A0A5C3KEX0</accession>
<feature type="non-terminal residue" evidence="3">
    <location>
        <position position="92"/>
    </location>
</feature>
<dbReference type="OrthoDB" id="6262491at2759"/>
<dbReference type="SUPFAM" id="SSF50978">
    <property type="entry name" value="WD40 repeat-like"/>
    <property type="match status" value="1"/>
</dbReference>
<dbReference type="GO" id="GO:0005634">
    <property type="term" value="C:nucleus"/>
    <property type="evidence" value="ECO:0007669"/>
    <property type="project" value="TreeGrafter"/>
</dbReference>
<sequence>VYLVEISANESQIVAGSMEGAILICTGDLVSTPLKGHTGSVRLLVISVNGDCIVLGSDDLTFGVRDIRTGQQVEKPLDHHTDAVDSVVFSSD</sequence>
<evidence type="ECO:0000313" key="4">
    <source>
        <dbReference type="Proteomes" id="UP000307440"/>
    </source>
</evidence>
<organism evidence="3 4">
    <name type="scientific">Coprinopsis marcescibilis</name>
    <name type="common">Agaric fungus</name>
    <name type="synonym">Psathyrella marcescibilis</name>
    <dbReference type="NCBI Taxonomy" id="230819"/>
    <lineage>
        <taxon>Eukaryota</taxon>
        <taxon>Fungi</taxon>
        <taxon>Dikarya</taxon>
        <taxon>Basidiomycota</taxon>
        <taxon>Agaricomycotina</taxon>
        <taxon>Agaricomycetes</taxon>
        <taxon>Agaricomycetidae</taxon>
        <taxon>Agaricales</taxon>
        <taxon>Agaricineae</taxon>
        <taxon>Psathyrellaceae</taxon>
        <taxon>Coprinopsis</taxon>
    </lineage>
</organism>
<keyword evidence="2" id="KW-0677">Repeat</keyword>
<evidence type="ECO:0000256" key="2">
    <source>
        <dbReference type="ARBA" id="ARBA00022737"/>
    </source>
</evidence>
<name>A0A5C3KEX0_COPMA</name>
<reference evidence="3 4" key="1">
    <citation type="journal article" date="2019" name="Nat. Ecol. Evol.">
        <title>Megaphylogeny resolves global patterns of mushroom evolution.</title>
        <authorList>
            <person name="Varga T."/>
            <person name="Krizsan K."/>
            <person name="Foldi C."/>
            <person name="Dima B."/>
            <person name="Sanchez-Garcia M."/>
            <person name="Sanchez-Ramirez S."/>
            <person name="Szollosi G.J."/>
            <person name="Szarkandi J.G."/>
            <person name="Papp V."/>
            <person name="Albert L."/>
            <person name="Andreopoulos W."/>
            <person name="Angelini C."/>
            <person name="Antonin V."/>
            <person name="Barry K.W."/>
            <person name="Bougher N.L."/>
            <person name="Buchanan P."/>
            <person name="Buyck B."/>
            <person name="Bense V."/>
            <person name="Catcheside P."/>
            <person name="Chovatia M."/>
            <person name="Cooper J."/>
            <person name="Damon W."/>
            <person name="Desjardin D."/>
            <person name="Finy P."/>
            <person name="Geml J."/>
            <person name="Haridas S."/>
            <person name="Hughes K."/>
            <person name="Justo A."/>
            <person name="Karasinski D."/>
            <person name="Kautmanova I."/>
            <person name="Kiss B."/>
            <person name="Kocsube S."/>
            <person name="Kotiranta H."/>
            <person name="LaButti K.M."/>
            <person name="Lechner B.E."/>
            <person name="Liimatainen K."/>
            <person name="Lipzen A."/>
            <person name="Lukacs Z."/>
            <person name="Mihaltcheva S."/>
            <person name="Morgado L.N."/>
            <person name="Niskanen T."/>
            <person name="Noordeloos M.E."/>
            <person name="Ohm R.A."/>
            <person name="Ortiz-Santana B."/>
            <person name="Ovrebo C."/>
            <person name="Racz N."/>
            <person name="Riley R."/>
            <person name="Savchenko A."/>
            <person name="Shiryaev A."/>
            <person name="Soop K."/>
            <person name="Spirin V."/>
            <person name="Szebenyi C."/>
            <person name="Tomsovsky M."/>
            <person name="Tulloss R.E."/>
            <person name="Uehling J."/>
            <person name="Grigoriev I.V."/>
            <person name="Vagvolgyi C."/>
            <person name="Papp T."/>
            <person name="Martin F.M."/>
            <person name="Miettinen O."/>
            <person name="Hibbett D.S."/>
            <person name="Nagy L.G."/>
        </authorList>
    </citation>
    <scope>NUCLEOTIDE SEQUENCE [LARGE SCALE GENOMIC DNA]</scope>
    <source>
        <strain evidence="3 4">CBS 121175</strain>
    </source>
</reference>
<keyword evidence="1" id="KW-0853">WD repeat</keyword>
<dbReference type="Gene3D" id="2.130.10.10">
    <property type="entry name" value="YVTN repeat-like/Quinoprotein amine dehydrogenase"/>
    <property type="match status" value="1"/>
</dbReference>
<proteinExistence type="predicted"/>
<keyword evidence="4" id="KW-1185">Reference proteome</keyword>
<dbReference type="Proteomes" id="UP000307440">
    <property type="component" value="Unassembled WGS sequence"/>
</dbReference>
<protein>
    <submittedName>
        <fullName evidence="3">Uncharacterized protein</fullName>
    </submittedName>
</protein>
<evidence type="ECO:0000256" key="1">
    <source>
        <dbReference type="ARBA" id="ARBA00022574"/>
    </source>
</evidence>
<dbReference type="PANTHER" id="PTHR22847:SF637">
    <property type="entry name" value="WD REPEAT DOMAIN 5B"/>
    <property type="match status" value="1"/>
</dbReference>
<dbReference type="InterPro" id="IPR015943">
    <property type="entry name" value="WD40/YVTN_repeat-like_dom_sf"/>
</dbReference>
<dbReference type="PANTHER" id="PTHR22847">
    <property type="entry name" value="WD40 REPEAT PROTEIN"/>
    <property type="match status" value="1"/>
</dbReference>
<dbReference type="STRING" id="230819.A0A5C3KEX0"/>
<evidence type="ECO:0000313" key="3">
    <source>
        <dbReference type="EMBL" id="TFK18581.1"/>
    </source>
</evidence>
<dbReference type="EMBL" id="ML210391">
    <property type="protein sequence ID" value="TFK18581.1"/>
    <property type="molecule type" value="Genomic_DNA"/>
</dbReference>